<sequence length="178" mass="20156">MSPETYIFLTPNGVEESYVLTEEFAQDWNRRLDDLRSILLNDSEHDRLLHEFSFKPGDVERLSGGNSPAMIIDFDTFLKTHFPVGLKDFMEGSVFDADGTLCDEVWSWLNQSDATRMAAEMADFALHMDTHPTATHDDAKPHQAVEERRLHLQIRPKPGDQARPNGHASAARTPCSED</sequence>
<organism evidence="2 3">
    <name type="scientific">Myriangium duriaei CBS 260.36</name>
    <dbReference type="NCBI Taxonomy" id="1168546"/>
    <lineage>
        <taxon>Eukaryota</taxon>
        <taxon>Fungi</taxon>
        <taxon>Dikarya</taxon>
        <taxon>Ascomycota</taxon>
        <taxon>Pezizomycotina</taxon>
        <taxon>Dothideomycetes</taxon>
        <taxon>Dothideomycetidae</taxon>
        <taxon>Myriangiales</taxon>
        <taxon>Myriangiaceae</taxon>
        <taxon>Myriangium</taxon>
    </lineage>
</organism>
<reference evidence="2" key="1">
    <citation type="journal article" date="2020" name="Stud. Mycol.">
        <title>101 Dothideomycetes genomes: a test case for predicting lifestyles and emergence of pathogens.</title>
        <authorList>
            <person name="Haridas S."/>
            <person name="Albert R."/>
            <person name="Binder M."/>
            <person name="Bloem J."/>
            <person name="Labutti K."/>
            <person name="Salamov A."/>
            <person name="Andreopoulos B."/>
            <person name="Baker S."/>
            <person name="Barry K."/>
            <person name="Bills G."/>
            <person name="Bluhm B."/>
            <person name="Cannon C."/>
            <person name="Castanera R."/>
            <person name="Culley D."/>
            <person name="Daum C."/>
            <person name="Ezra D."/>
            <person name="Gonzalez J."/>
            <person name="Henrissat B."/>
            <person name="Kuo A."/>
            <person name="Liang C."/>
            <person name="Lipzen A."/>
            <person name="Lutzoni F."/>
            <person name="Magnuson J."/>
            <person name="Mondo S."/>
            <person name="Nolan M."/>
            <person name="Ohm R."/>
            <person name="Pangilinan J."/>
            <person name="Park H.-J."/>
            <person name="Ramirez L."/>
            <person name="Alfaro M."/>
            <person name="Sun H."/>
            <person name="Tritt A."/>
            <person name="Yoshinaga Y."/>
            <person name="Zwiers L.-H."/>
            <person name="Turgeon B."/>
            <person name="Goodwin S."/>
            <person name="Spatafora J."/>
            <person name="Crous P."/>
            <person name="Grigoriev I."/>
        </authorList>
    </citation>
    <scope>NUCLEOTIDE SEQUENCE</scope>
    <source>
        <strain evidence="2">CBS 260.36</strain>
    </source>
</reference>
<evidence type="ECO:0000256" key="1">
    <source>
        <dbReference type="SAM" id="MobiDB-lite"/>
    </source>
</evidence>
<dbReference type="Proteomes" id="UP000799439">
    <property type="component" value="Unassembled WGS sequence"/>
</dbReference>
<protein>
    <submittedName>
        <fullName evidence="2">Uncharacterized protein</fullName>
    </submittedName>
</protein>
<evidence type="ECO:0000313" key="2">
    <source>
        <dbReference type="EMBL" id="KAF2157672.1"/>
    </source>
</evidence>
<proteinExistence type="predicted"/>
<name>A0A9P4J991_9PEZI</name>
<feature type="region of interest" description="Disordered" evidence="1">
    <location>
        <begin position="131"/>
        <end position="178"/>
    </location>
</feature>
<dbReference type="EMBL" id="ML996081">
    <property type="protein sequence ID" value="KAF2157672.1"/>
    <property type="molecule type" value="Genomic_DNA"/>
</dbReference>
<gene>
    <name evidence="2" type="ORF">K461DRAFT_22458</name>
</gene>
<dbReference type="AlphaFoldDB" id="A0A9P4J991"/>
<accession>A0A9P4J991</accession>
<feature type="compositionally biased region" description="Basic and acidic residues" evidence="1">
    <location>
        <begin position="131"/>
        <end position="150"/>
    </location>
</feature>
<evidence type="ECO:0000313" key="3">
    <source>
        <dbReference type="Proteomes" id="UP000799439"/>
    </source>
</evidence>
<keyword evidence="3" id="KW-1185">Reference proteome</keyword>
<comment type="caution">
    <text evidence="2">The sequence shown here is derived from an EMBL/GenBank/DDBJ whole genome shotgun (WGS) entry which is preliminary data.</text>
</comment>